<dbReference type="GO" id="GO:0005737">
    <property type="term" value="C:cytoplasm"/>
    <property type="evidence" value="ECO:0007669"/>
    <property type="project" value="TreeGrafter"/>
</dbReference>
<protein>
    <recommendedName>
        <fullName evidence="3">DNA topoisomerase (ATP-hydrolyzing)</fullName>
        <ecNumber evidence="3">5.6.2.2</ecNumber>
    </recommendedName>
</protein>
<dbReference type="EC" id="5.6.2.2" evidence="3"/>
<sequence length="966" mass="104575">MLRPEAAGIVEQPSTLRPLLGRCSCSSESVPSRMPSSLGLWRQVAARSASWRQSLESHSAFPAHQMFLRRSLQCSAAAADAAAPEAAASGNGALSRIIDTELRSEAEQSYLAYAMSVIVGRALPDVQDGLKPVHRRILYAMNDLGLVPSKPYRKCARVVGEVLGKYHPHGDSAVYDALVRMAQDFSMRAPLVSGHGNFGSLDNDPPAAMRYTECRLQSVSSAVLLADLDFDTVDFAPNFDGSQEEPRVLPARVPNLLVNGAQGIAVGIATRIPPHNLREVVAGLHALIDKPDITVKELMERIPAPDFPTGGEIMASGSIREAYEHGKGPITVRGKAFIEGSEDPDESLPESSSSTESKRRTGRRKAGKDRSVRPSIVITELPYQTNKSDFVATTARLVEEQKLTGISDVRDESDREGMRVVIEVKRGSSPEVVLNNLYKYTALQMRFPVNAVALVNGTPQTLSLKEFLVNFLEFRCEVVKRRARFNLRKAQKRQHIVEGLLIAMRDLDKVVSTIRAAKDGAAAAVQLQKQFGLSPEQSDAVLGMALRRLTSLEAGKLQEEADALMATIRGLEQLLNNEQLVLDTVRRESQEIADKFGDERRTAIRAGESGTLSEEDVVPNRPSVLVFSRKGYVKRMPADLFATQGRGGRGVTGARMRDDDTVEEVVNVMDHDTVLFFSPDGICRSLRAYQIPVSSKTAMGTPITQVLNVPKGLGFAAVLNIDTFNEEDYLVMLTKNGLIKRTPLSAFTSVKANGIIAIKLKPGDKLIWVARCTKSDSLLLANSEGRSIRFCADDSQVPATSRVSMGVSSMVLHKGVELVGMCVLPATLPTPQDVVSESETEDEDDTADVGGLANGAAVPAVLFVTQNGIGKRVTVDQFRLQKRGGVGLKSIRLNDGDALAAINTVGVQEGAEDEEMLLSTAGGRILRTPVLSIRASSRQARGSLVSKLQDGDAVQAITILLPSDSQ</sequence>
<evidence type="ECO:0000313" key="11">
    <source>
        <dbReference type="EMBL" id="CAK0787206.1"/>
    </source>
</evidence>
<organism evidence="11 12">
    <name type="scientific">Coccomyxa viridis</name>
    <dbReference type="NCBI Taxonomy" id="1274662"/>
    <lineage>
        <taxon>Eukaryota</taxon>
        <taxon>Viridiplantae</taxon>
        <taxon>Chlorophyta</taxon>
        <taxon>core chlorophytes</taxon>
        <taxon>Trebouxiophyceae</taxon>
        <taxon>Trebouxiophyceae incertae sedis</taxon>
        <taxon>Coccomyxaceae</taxon>
        <taxon>Coccomyxa</taxon>
    </lineage>
</organism>
<dbReference type="PANTHER" id="PTHR43493">
    <property type="entry name" value="DNA GYRASE/TOPOISOMERASE SUBUNIT A"/>
    <property type="match status" value="1"/>
</dbReference>
<gene>
    <name evidence="11" type="ORF">CVIRNUC_010422</name>
</gene>
<feature type="coiled-coil region" evidence="8">
    <location>
        <begin position="554"/>
        <end position="588"/>
    </location>
</feature>
<dbReference type="Pfam" id="PF00521">
    <property type="entry name" value="DNA_topoisoIV"/>
    <property type="match status" value="1"/>
</dbReference>
<dbReference type="InterPro" id="IPR035516">
    <property type="entry name" value="Gyrase/topoIV_suA_C"/>
</dbReference>
<dbReference type="GO" id="GO:0003918">
    <property type="term" value="F:DNA topoisomerase type II (double strand cut, ATP-hydrolyzing) activity"/>
    <property type="evidence" value="ECO:0007669"/>
    <property type="project" value="UniProtKB-EC"/>
</dbReference>
<keyword evidence="8" id="KW-0175">Coiled coil</keyword>
<name>A0AAV1IKP6_9CHLO</name>
<dbReference type="FunFam" id="1.10.268.10:FF:000001">
    <property type="entry name" value="DNA gyrase subunit A"/>
    <property type="match status" value="1"/>
</dbReference>
<dbReference type="SUPFAM" id="SSF56719">
    <property type="entry name" value="Type II DNA topoisomerase"/>
    <property type="match status" value="1"/>
</dbReference>
<comment type="caution">
    <text evidence="11">The sequence shown here is derived from an EMBL/GenBank/DDBJ whole genome shotgun (WGS) entry which is preliminary data.</text>
</comment>
<dbReference type="GO" id="GO:0009330">
    <property type="term" value="C:DNA topoisomerase type II (double strand cut, ATP-hydrolyzing) complex"/>
    <property type="evidence" value="ECO:0007669"/>
    <property type="project" value="TreeGrafter"/>
</dbReference>
<dbReference type="Gene3D" id="2.120.10.90">
    <property type="entry name" value="DNA gyrase/topoisomerase IV, subunit A, C-terminal"/>
    <property type="match status" value="1"/>
</dbReference>
<dbReference type="NCBIfam" id="NF004044">
    <property type="entry name" value="PRK05561.1"/>
    <property type="match status" value="1"/>
</dbReference>
<evidence type="ECO:0000256" key="2">
    <source>
        <dbReference type="ARBA" id="ARBA00008263"/>
    </source>
</evidence>
<keyword evidence="12" id="KW-1185">Reference proteome</keyword>
<evidence type="ECO:0000256" key="6">
    <source>
        <dbReference type="ARBA" id="ARBA00023235"/>
    </source>
</evidence>
<dbReference type="GO" id="GO:0005524">
    <property type="term" value="F:ATP binding"/>
    <property type="evidence" value="ECO:0007669"/>
    <property type="project" value="InterPro"/>
</dbReference>
<dbReference type="Pfam" id="PF03989">
    <property type="entry name" value="DNA_gyraseA_C"/>
    <property type="match status" value="6"/>
</dbReference>
<dbReference type="Gene3D" id="3.30.1360.40">
    <property type="match status" value="1"/>
</dbReference>
<dbReference type="SUPFAM" id="SSF101904">
    <property type="entry name" value="GyrA/ParC C-terminal domain-like"/>
    <property type="match status" value="1"/>
</dbReference>
<dbReference type="InterPro" id="IPR050220">
    <property type="entry name" value="Type_II_DNA_Topoisomerases"/>
</dbReference>
<evidence type="ECO:0000256" key="4">
    <source>
        <dbReference type="ARBA" id="ARBA00023029"/>
    </source>
</evidence>
<accession>A0AAV1IKP6</accession>
<dbReference type="Proteomes" id="UP001314263">
    <property type="component" value="Unassembled WGS sequence"/>
</dbReference>
<evidence type="ECO:0000259" key="10">
    <source>
        <dbReference type="PROSITE" id="PS52040"/>
    </source>
</evidence>
<dbReference type="FunFam" id="3.30.1360.40:FF:000002">
    <property type="entry name" value="DNA gyrase subunit A"/>
    <property type="match status" value="1"/>
</dbReference>
<evidence type="ECO:0000256" key="3">
    <source>
        <dbReference type="ARBA" id="ARBA00012895"/>
    </source>
</evidence>
<evidence type="ECO:0000313" key="12">
    <source>
        <dbReference type="Proteomes" id="UP001314263"/>
    </source>
</evidence>
<dbReference type="CDD" id="cd00187">
    <property type="entry name" value="TOP4c"/>
    <property type="match status" value="1"/>
</dbReference>
<dbReference type="PROSITE" id="PS52040">
    <property type="entry name" value="TOPO_IIA"/>
    <property type="match status" value="1"/>
</dbReference>
<feature type="domain" description="Topo IIA-type catalytic" evidence="10">
    <location>
        <begin position="123"/>
        <end position="617"/>
    </location>
</feature>
<dbReference type="Gene3D" id="3.90.199.10">
    <property type="entry name" value="Topoisomerase II, domain 5"/>
    <property type="match status" value="1"/>
</dbReference>
<proteinExistence type="inferred from homology"/>
<comment type="catalytic activity">
    <reaction evidence="1 7">
        <text>ATP-dependent breakage, passage and rejoining of double-stranded DNA.</text>
        <dbReference type="EC" id="5.6.2.2"/>
    </reaction>
</comment>
<reference evidence="11 12" key="1">
    <citation type="submission" date="2023-10" db="EMBL/GenBank/DDBJ databases">
        <authorList>
            <person name="Maclean D."/>
            <person name="Macfadyen A."/>
        </authorList>
    </citation>
    <scope>NUCLEOTIDE SEQUENCE [LARGE SCALE GENOMIC DNA]</scope>
</reference>
<feature type="region of interest" description="Disordered" evidence="9">
    <location>
        <begin position="340"/>
        <end position="371"/>
    </location>
</feature>
<dbReference type="GO" id="GO:0003677">
    <property type="term" value="F:DNA binding"/>
    <property type="evidence" value="ECO:0007669"/>
    <property type="project" value="UniProtKB-UniRule"/>
</dbReference>
<dbReference type="GO" id="GO:0006265">
    <property type="term" value="P:DNA topological change"/>
    <property type="evidence" value="ECO:0007669"/>
    <property type="project" value="UniProtKB-UniRule"/>
</dbReference>
<evidence type="ECO:0000256" key="5">
    <source>
        <dbReference type="ARBA" id="ARBA00023125"/>
    </source>
</evidence>
<evidence type="ECO:0000256" key="7">
    <source>
        <dbReference type="PROSITE-ProRule" id="PRU01384"/>
    </source>
</evidence>
<dbReference type="EMBL" id="CAUYUE010000016">
    <property type="protein sequence ID" value="CAK0787206.1"/>
    <property type="molecule type" value="Genomic_DNA"/>
</dbReference>
<evidence type="ECO:0000256" key="9">
    <source>
        <dbReference type="SAM" id="MobiDB-lite"/>
    </source>
</evidence>
<comment type="similarity">
    <text evidence="2">Belongs to the type II topoisomerase GyrA/ParC subunit family.</text>
</comment>
<evidence type="ECO:0000256" key="8">
    <source>
        <dbReference type="SAM" id="Coils"/>
    </source>
</evidence>
<keyword evidence="6 7" id="KW-0413">Isomerase</keyword>
<evidence type="ECO:0000256" key="1">
    <source>
        <dbReference type="ARBA" id="ARBA00000185"/>
    </source>
</evidence>
<keyword evidence="4 7" id="KW-0799">Topoisomerase</keyword>
<dbReference type="PANTHER" id="PTHR43493:SF5">
    <property type="entry name" value="DNA GYRASE SUBUNIT A, CHLOROPLASTIC_MITOCHONDRIAL"/>
    <property type="match status" value="1"/>
</dbReference>
<dbReference type="InterPro" id="IPR013757">
    <property type="entry name" value="Topo_IIA_A_a_sf"/>
</dbReference>
<feature type="active site" description="O-(5'-phospho-DNA)-tyrosine intermediate" evidence="7">
    <location>
        <position position="211"/>
    </location>
</feature>
<dbReference type="InterPro" id="IPR006691">
    <property type="entry name" value="GyrA/parC_rep"/>
</dbReference>
<dbReference type="FunFam" id="3.90.199.10:FF:000001">
    <property type="entry name" value="DNA gyrase subunit A"/>
    <property type="match status" value="1"/>
</dbReference>
<dbReference type="SMART" id="SM00434">
    <property type="entry name" value="TOP4c"/>
    <property type="match status" value="1"/>
</dbReference>
<dbReference type="Gene3D" id="1.10.268.10">
    <property type="entry name" value="Topoisomerase, domain 3"/>
    <property type="match status" value="1"/>
</dbReference>
<dbReference type="InterPro" id="IPR013760">
    <property type="entry name" value="Topo_IIA-like_dom_sf"/>
</dbReference>
<dbReference type="AlphaFoldDB" id="A0AAV1IKP6"/>
<dbReference type="InterPro" id="IPR013758">
    <property type="entry name" value="Topo_IIA_A/C_ab"/>
</dbReference>
<dbReference type="InterPro" id="IPR002205">
    <property type="entry name" value="Topo_IIA_dom_A"/>
</dbReference>
<keyword evidence="5 7" id="KW-0238">DNA-binding</keyword>